<dbReference type="Proteomes" id="UP001143674">
    <property type="component" value="Unassembled WGS sequence"/>
</dbReference>
<dbReference type="SUPFAM" id="SSF50370">
    <property type="entry name" value="Ricin B-like lectins"/>
    <property type="match status" value="1"/>
</dbReference>
<sequence length="338" mass="36237">MDYLLTLGSVLLNSDKKNPVVTLVPTAQGPVAQIFAPREDLAARQNWVMRNAAVVNARGWLVEEVNFTIDWDGTTWALAVNGPNEPIRVARYDPVASEQQWLQFPGYQGRSQGSAAILSATTGWPCLDLNQSHTEDGSPIYTRPFENSDAALSQFWGLGNVRELPPSSGKPQTVAIAETILMTARENEAFRSILLSDPASIFVSSGYPVLPGYRDAFNDFVRNDQSVQMLLMHEGPLTELEGWSCKICKIGFWFLAAVIMSVGAGALVTLTVEAPLVIAVAAAVGSRPLVAQAWLTGAASLVVLGIDAVLTSMCEWAGTCGSADVPRIALSTRAVAAC</sequence>
<feature type="transmembrane region" description="Helical" evidence="1">
    <location>
        <begin position="252"/>
        <end position="285"/>
    </location>
</feature>
<dbReference type="RefSeq" id="WP_247589207.1">
    <property type="nucleotide sequence ID" value="NZ_JAIVEX010000017.1"/>
</dbReference>
<keyword evidence="1" id="KW-0472">Membrane</keyword>
<evidence type="ECO:0000313" key="2">
    <source>
        <dbReference type="EMBL" id="MDB0524750.1"/>
    </source>
</evidence>
<dbReference type="AlphaFoldDB" id="A0AAE3NMR0"/>
<organism evidence="2 3">
    <name type="scientific">Ralstonia solanacearum</name>
    <name type="common">Pseudomonas solanacearum</name>
    <dbReference type="NCBI Taxonomy" id="305"/>
    <lineage>
        <taxon>Bacteria</taxon>
        <taxon>Pseudomonadati</taxon>
        <taxon>Pseudomonadota</taxon>
        <taxon>Betaproteobacteria</taxon>
        <taxon>Burkholderiales</taxon>
        <taxon>Burkholderiaceae</taxon>
        <taxon>Ralstonia</taxon>
        <taxon>Ralstonia solanacearum species complex</taxon>
    </lineage>
</organism>
<dbReference type="EMBL" id="JAIVEX010000017">
    <property type="protein sequence ID" value="MDB0524750.1"/>
    <property type="molecule type" value="Genomic_DNA"/>
</dbReference>
<gene>
    <name evidence="2" type="ORF">LBW55_24360</name>
</gene>
<evidence type="ECO:0000256" key="1">
    <source>
        <dbReference type="SAM" id="Phobius"/>
    </source>
</evidence>
<name>A0AAE3NMR0_RALSL</name>
<protein>
    <recommendedName>
        <fullName evidence="4">Transmembrane protein</fullName>
    </recommendedName>
</protein>
<evidence type="ECO:0000313" key="3">
    <source>
        <dbReference type="Proteomes" id="UP001143674"/>
    </source>
</evidence>
<dbReference type="InterPro" id="IPR035992">
    <property type="entry name" value="Ricin_B-like_lectins"/>
</dbReference>
<evidence type="ECO:0008006" key="4">
    <source>
        <dbReference type="Google" id="ProtNLM"/>
    </source>
</evidence>
<accession>A0AAE3NMR0</accession>
<proteinExistence type="predicted"/>
<keyword evidence="1" id="KW-0812">Transmembrane</keyword>
<reference evidence="2" key="1">
    <citation type="submission" date="2021-09" db="EMBL/GenBank/DDBJ databases">
        <title>Genomic analysis of Ralstonia spp.</title>
        <authorList>
            <person name="Aburjaile F."/>
            <person name="Ariute J.C."/>
            <person name="Pais A.K.L."/>
            <person name="Albuquerque G.M.R."/>
            <person name="Silva A.M.F."/>
            <person name="Brenig B."/>
            <person name="Azevedo V."/>
            <person name="Matiuzzi M."/>
            <person name="Ramos R."/>
            <person name="Goes-Neto A."/>
            <person name="Soares S."/>
            <person name="Iseppon A.M.B."/>
            <person name="Souza E."/>
            <person name="Gama M."/>
        </authorList>
    </citation>
    <scope>NUCLEOTIDE SEQUENCE</scope>
    <source>
        <strain evidence="2">B4</strain>
    </source>
</reference>
<keyword evidence="1" id="KW-1133">Transmembrane helix</keyword>
<comment type="caution">
    <text evidence="2">The sequence shown here is derived from an EMBL/GenBank/DDBJ whole genome shotgun (WGS) entry which is preliminary data.</text>
</comment>